<dbReference type="Pfam" id="PF07730">
    <property type="entry name" value="HisKA_3"/>
    <property type="match status" value="1"/>
</dbReference>
<dbReference type="GO" id="GO:0000155">
    <property type="term" value="F:phosphorelay sensor kinase activity"/>
    <property type="evidence" value="ECO:0007669"/>
    <property type="project" value="InterPro"/>
</dbReference>
<dbReference type="PANTHER" id="PTHR24421:SF10">
    <property type="entry name" value="NITRATE_NITRITE SENSOR PROTEIN NARQ"/>
    <property type="match status" value="1"/>
</dbReference>
<evidence type="ECO:0000256" key="5">
    <source>
        <dbReference type="ARBA" id="ARBA00022741"/>
    </source>
</evidence>
<feature type="transmembrane region" description="Helical" evidence="9">
    <location>
        <begin position="56"/>
        <end position="77"/>
    </location>
</feature>
<dbReference type="InterPro" id="IPR050482">
    <property type="entry name" value="Sensor_HK_TwoCompSys"/>
</dbReference>
<keyword evidence="7" id="KW-0067">ATP-binding</keyword>
<dbReference type="PANTHER" id="PTHR24421">
    <property type="entry name" value="NITRATE/NITRITE SENSOR PROTEIN NARX-RELATED"/>
    <property type="match status" value="1"/>
</dbReference>
<evidence type="ECO:0000256" key="2">
    <source>
        <dbReference type="ARBA" id="ARBA00012438"/>
    </source>
</evidence>
<evidence type="ECO:0000256" key="8">
    <source>
        <dbReference type="ARBA" id="ARBA00023012"/>
    </source>
</evidence>
<dbReference type="Proteomes" id="UP000002255">
    <property type="component" value="Chromosome"/>
</dbReference>
<dbReference type="InterPro" id="IPR036890">
    <property type="entry name" value="HATPase_C_sf"/>
</dbReference>
<dbReference type="GO" id="GO:0046983">
    <property type="term" value="F:protein dimerization activity"/>
    <property type="evidence" value="ECO:0007669"/>
    <property type="project" value="InterPro"/>
</dbReference>
<dbReference type="CDD" id="cd16917">
    <property type="entry name" value="HATPase_UhpB-NarQ-NarX-like"/>
    <property type="match status" value="1"/>
</dbReference>
<dbReference type="Pfam" id="PF02518">
    <property type="entry name" value="HATPase_c"/>
    <property type="match status" value="1"/>
</dbReference>
<keyword evidence="9" id="KW-0472">Membrane</keyword>
<evidence type="ECO:0000313" key="12">
    <source>
        <dbReference type="EMBL" id="ACZ32178.1"/>
    </source>
</evidence>
<dbReference type="HOGENOM" id="CLU_000445_20_1_11"/>
<evidence type="ECO:0000259" key="10">
    <source>
        <dbReference type="Pfam" id="PF02518"/>
    </source>
</evidence>
<dbReference type="eggNOG" id="COG4585">
    <property type="taxonomic scope" value="Bacteria"/>
</dbReference>
<feature type="transmembrane region" description="Helical" evidence="9">
    <location>
        <begin position="84"/>
        <end position="100"/>
    </location>
</feature>
<dbReference type="InterPro" id="IPR011712">
    <property type="entry name" value="Sig_transdc_His_kin_sub3_dim/P"/>
</dbReference>
<protein>
    <recommendedName>
        <fullName evidence="2">histidine kinase</fullName>
        <ecNumber evidence="2">2.7.13.3</ecNumber>
    </recommendedName>
</protein>
<dbReference type="GO" id="GO:0016020">
    <property type="term" value="C:membrane"/>
    <property type="evidence" value="ECO:0007669"/>
    <property type="project" value="InterPro"/>
</dbReference>
<reference evidence="13" key="1">
    <citation type="submission" date="2009-11" db="EMBL/GenBank/DDBJ databases">
        <title>The complete chromosome of Xylanimonas cellulosilytica DSM 15894.</title>
        <authorList>
            <consortium name="US DOE Joint Genome Institute (JGI-PGF)"/>
            <person name="Lucas S."/>
            <person name="Copeland A."/>
            <person name="Lapidus A."/>
            <person name="Glavina del Rio T."/>
            <person name="Dalin E."/>
            <person name="Tice H."/>
            <person name="Bruce D."/>
            <person name="Goodwin L."/>
            <person name="Pitluck S."/>
            <person name="Kyrpides N."/>
            <person name="Mavromatis K."/>
            <person name="Ivanova N."/>
            <person name="Mikhailova N."/>
            <person name="Foster B."/>
            <person name="Clum A."/>
            <person name="Brettin T."/>
            <person name="Detter J.C."/>
            <person name="Han C."/>
            <person name="Larimer F."/>
            <person name="Land M."/>
            <person name="Hauser L."/>
            <person name="Markowitz V."/>
            <person name="Cheng J.F."/>
            <person name="Hugenholtz P."/>
            <person name="Woyke T."/>
            <person name="Wu D."/>
            <person name="Gehrich-Schroeter G."/>
            <person name="Schneider S."/>
            <person name="Pukall S.R."/>
            <person name="Klenk H.P."/>
            <person name="Eisen J.A."/>
        </authorList>
    </citation>
    <scope>NUCLEOTIDE SEQUENCE [LARGE SCALE GENOMIC DNA]</scope>
    <source>
        <strain evidence="13">DSM 15894 / CECT 5975 / LMG 20990 / XIL07</strain>
    </source>
</reference>
<proteinExistence type="predicted"/>
<evidence type="ECO:0000259" key="11">
    <source>
        <dbReference type="Pfam" id="PF07730"/>
    </source>
</evidence>
<dbReference type="SUPFAM" id="SSF55874">
    <property type="entry name" value="ATPase domain of HSP90 chaperone/DNA topoisomerase II/histidine kinase"/>
    <property type="match status" value="1"/>
</dbReference>
<keyword evidence="4" id="KW-0808">Transferase</keyword>
<evidence type="ECO:0000256" key="3">
    <source>
        <dbReference type="ARBA" id="ARBA00022553"/>
    </source>
</evidence>
<dbReference type="Gene3D" id="3.30.565.10">
    <property type="entry name" value="Histidine kinase-like ATPase, C-terminal domain"/>
    <property type="match status" value="1"/>
</dbReference>
<comment type="catalytic activity">
    <reaction evidence="1">
        <text>ATP + protein L-histidine = ADP + protein N-phospho-L-histidine.</text>
        <dbReference type="EC" id="2.7.13.3"/>
    </reaction>
</comment>
<feature type="transmembrane region" description="Helical" evidence="9">
    <location>
        <begin position="21"/>
        <end position="44"/>
    </location>
</feature>
<dbReference type="Gene3D" id="1.20.5.1930">
    <property type="match status" value="1"/>
</dbReference>
<keyword evidence="5" id="KW-0547">Nucleotide-binding</keyword>
<dbReference type="AlphaFoldDB" id="D1C0H5"/>
<keyword evidence="9" id="KW-0812">Transmembrane</keyword>
<feature type="domain" description="Signal transduction histidine kinase subgroup 3 dimerisation and phosphoacceptor" evidence="11">
    <location>
        <begin position="217"/>
        <end position="282"/>
    </location>
</feature>
<keyword evidence="9" id="KW-1133">Transmembrane helix</keyword>
<dbReference type="InterPro" id="IPR003594">
    <property type="entry name" value="HATPase_dom"/>
</dbReference>
<keyword evidence="13" id="KW-1185">Reference proteome</keyword>
<dbReference type="GO" id="GO:0005524">
    <property type="term" value="F:ATP binding"/>
    <property type="evidence" value="ECO:0007669"/>
    <property type="project" value="UniProtKB-KW"/>
</dbReference>
<gene>
    <name evidence="12" type="ordered locus">Xcel_3178</name>
</gene>
<organism evidence="12 13">
    <name type="scientific">Xylanimonas cellulosilytica (strain DSM 15894 / JCM 12276 / CECT 5975 / KCTC 9989 / LMG 20990 / NBRC 107835 / XIL07)</name>
    <dbReference type="NCBI Taxonomy" id="446471"/>
    <lineage>
        <taxon>Bacteria</taxon>
        <taxon>Bacillati</taxon>
        <taxon>Actinomycetota</taxon>
        <taxon>Actinomycetes</taxon>
        <taxon>Micrococcales</taxon>
        <taxon>Promicromonosporaceae</taxon>
        <taxon>Xylanimonas</taxon>
    </lineage>
</organism>
<feature type="domain" description="Histidine kinase/HSP90-like ATPase" evidence="10">
    <location>
        <begin position="328"/>
        <end position="419"/>
    </location>
</feature>
<feature type="transmembrane region" description="Helical" evidence="9">
    <location>
        <begin position="106"/>
        <end position="123"/>
    </location>
</feature>
<keyword evidence="3" id="KW-0597">Phosphoprotein</keyword>
<feature type="transmembrane region" description="Helical" evidence="9">
    <location>
        <begin position="130"/>
        <end position="148"/>
    </location>
</feature>
<sequence length="430" mass="44343">MDAMSERGLSRRLGRAKAGSALAVAGVVFCAGVAQVLSEVIPAWGMADEWPRAGVIPQPFFVAVLIAGLALACAGIVLARLHPVTGWLLAFGTYGALLFALDAPGWLDACALPLAVTVFLLAERGPVMRGLWVGGVTLVAGGLVHWVWAVGVAGAPTSEAGLFLVRALAAFAPLVSGGAVLGALHGRQSRRADAVRAEAESLRLDQERRLMQAREGERARVAQELHDVAAQHLAGLLSLADAAVDLSDDDPDTALALVTEVRAEGRFTAASIYGALSDLRSPEGERVAPTPGVGQVADLVDRWSARRTAVELTVVGDATELPLVVSATAYRAVREALANAAKYARGAAISVSVVADPTQLTVTVENGSCHATSRGEVATTGLGWGLAGLRQRAALLGGVLSAGPTEQGGWRVSVQIPLTEPAATEAKAAH</sequence>
<evidence type="ECO:0000256" key="9">
    <source>
        <dbReference type="SAM" id="Phobius"/>
    </source>
</evidence>
<keyword evidence="8" id="KW-0902">Two-component regulatory system</keyword>
<dbReference type="KEGG" id="xce:Xcel_3178"/>
<evidence type="ECO:0000313" key="13">
    <source>
        <dbReference type="Proteomes" id="UP000002255"/>
    </source>
</evidence>
<dbReference type="STRING" id="446471.Xcel_3178"/>
<accession>D1C0H5</accession>
<evidence type="ECO:0000256" key="6">
    <source>
        <dbReference type="ARBA" id="ARBA00022777"/>
    </source>
</evidence>
<name>D1C0H5_XYLCX</name>
<evidence type="ECO:0000256" key="1">
    <source>
        <dbReference type="ARBA" id="ARBA00000085"/>
    </source>
</evidence>
<dbReference type="EMBL" id="CP001821">
    <property type="protein sequence ID" value="ACZ32178.1"/>
    <property type="molecule type" value="Genomic_DNA"/>
</dbReference>
<evidence type="ECO:0000256" key="4">
    <source>
        <dbReference type="ARBA" id="ARBA00022679"/>
    </source>
</evidence>
<keyword evidence="6 12" id="KW-0418">Kinase</keyword>
<reference evidence="12 13" key="2">
    <citation type="journal article" date="2010" name="Stand. Genomic Sci.">
        <title>Complete genome sequence of Xylanimonas cellulosilytica type strain (XIL07).</title>
        <authorList>
            <person name="Foster B."/>
            <person name="Pukall R."/>
            <person name="Abt B."/>
            <person name="Nolan M."/>
            <person name="Glavina Del Rio T."/>
            <person name="Chen F."/>
            <person name="Lucas S."/>
            <person name="Tice H."/>
            <person name="Pitluck S."/>
            <person name="Cheng J.-F."/>
            <person name="Chertkov O."/>
            <person name="Brettin T."/>
            <person name="Han C."/>
            <person name="Detter J.C."/>
            <person name="Bruce D."/>
            <person name="Goodwin L."/>
            <person name="Ivanova N."/>
            <person name="Mavromatis K."/>
            <person name="Pati A."/>
            <person name="Mikhailova N."/>
            <person name="Chen A."/>
            <person name="Palaniappan K."/>
            <person name="Land M."/>
            <person name="Hauser L."/>
            <person name="Chang Y.-J."/>
            <person name="Jeffries C.D."/>
            <person name="Chain P."/>
            <person name="Rohde M."/>
            <person name="Goeker M."/>
            <person name="Bristow J."/>
            <person name="Eisen J.A."/>
            <person name="Markowitz V."/>
            <person name="Hugenholtz P."/>
            <person name="Kyrpides N.C."/>
            <person name="Klenk H.-P."/>
            <person name="Lapidus A."/>
        </authorList>
    </citation>
    <scope>NUCLEOTIDE SEQUENCE [LARGE SCALE GENOMIC DNA]</scope>
    <source>
        <strain evidence="13">DSM 15894 / CECT 5975 / LMG 20990 / XIL07</strain>
    </source>
</reference>
<feature type="transmembrane region" description="Helical" evidence="9">
    <location>
        <begin position="160"/>
        <end position="184"/>
    </location>
</feature>
<dbReference type="EC" id="2.7.13.3" evidence="2"/>
<evidence type="ECO:0000256" key="7">
    <source>
        <dbReference type="ARBA" id="ARBA00022840"/>
    </source>
</evidence>